<sequence>MAGTPSPEVTEPICRIPLARLIPTRLSLFS</sequence>
<dbReference type="Proteomes" id="UP000185713">
    <property type="component" value="Unassembled WGS sequence"/>
</dbReference>
<dbReference type="AlphaFoldDB" id="A0A1L9C1M6"/>
<gene>
    <name evidence="1" type="ORF">MPF_2095</name>
</gene>
<protein>
    <submittedName>
        <fullName evidence="1">Uncharacterized protein</fullName>
    </submittedName>
</protein>
<accession>A0A1L9C1M6</accession>
<dbReference type="EMBL" id="JWTK01000010">
    <property type="protein sequence ID" value="OJH48403.1"/>
    <property type="molecule type" value="Genomic_DNA"/>
</dbReference>
<organism evidence="1 2">
    <name type="scientific">Methanohalophilus portucalensis FDF-1</name>
    <dbReference type="NCBI Taxonomy" id="523843"/>
    <lineage>
        <taxon>Archaea</taxon>
        <taxon>Methanobacteriati</taxon>
        <taxon>Methanobacteriota</taxon>
        <taxon>Stenosarchaea group</taxon>
        <taxon>Methanomicrobia</taxon>
        <taxon>Methanosarcinales</taxon>
        <taxon>Methanosarcinaceae</taxon>
        <taxon>Methanohalophilus</taxon>
    </lineage>
</organism>
<evidence type="ECO:0000313" key="1">
    <source>
        <dbReference type="EMBL" id="OJH48403.1"/>
    </source>
</evidence>
<proteinExistence type="predicted"/>
<name>A0A1L9C1M6_9EURY</name>
<comment type="caution">
    <text evidence="1">The sequence shown here is derived from an EMBL/GenBank/DDBJ whole genome shotgun (WGS) entry which is preliminary data.</text>
</comment>
<evidence type="ECO:0000313" key="2">
    <source>
        <dbReference type="Proteomes" id="UP000185713"/>
    </source>
</evidence>
<reference evidence="1 2" key="1">
    <citation type="submission" date="2014-12" db="EMBL/GenBank/DDBJ databases">
        <title>The genome sequence of Methanohalophilus portucalensis strain FDF1.</title>
        <authorList>
            <person name="Lai M.-C."/>
            <person name="Lai S.-J."/>
        </authorList>
    </citation>
    <scope>NUCLEOTIDE SEQUENCE [LARGE SCALE GENOMIC DNA]</scope>
    <source>
        <strain evidence="1 2">FDF-1</strain>
    </source>
</reference>